<gene>
    <name evidence="2" type="ORF">BOLC8T49141H</name>
</gene>
<proteinExistence type="predicted"/>
<organism evidence="2">
    <name type="scientific">Brassica oleracea</name>
    <name type="common">Wild cabbage</name>
    <dbReference type="NCBI Taxonomy" id="3712"/>
    <lineage>
        <taxon>Eukaryota</taxon>
        <taxon>Viridiplantae</taxon>
        <taxon>Streptophyta</taxon>
        <taxon>Embryophyta</taxon>
        <taxon>Tracheophyta</taxon>
        <taxon>Spermatophyta</taxon>
        <taxon>Magnoliopsida</taxon>
        <taxon>eudicotyledons</taxon>
        <taxon>Gunneridae</taxon>
        <taxon>Pentapetalae</taxon>
        <taxon>rosids</taxon>
        <taxon>malvids</taxon>
        <taxon>Brassicales</taxon>
        <taxon>Brassicaceae</taxon>
        <taxon>Brassiceae</taxon>
        <taxon>Brassica</taxon>
    </lineage>
</organism>
<dbReference type="Gene3D" id="3.40.50.1000">
    <property type="entry name" value="HAD superfamily/HAD-like"/>
    <property type="match status" value="1"/>
</dbReference>
<reference evidence="2" key="1">
    <citation type="submission" date="2018-11" db="EMBL/GenBank/DDBJ databases">
        <authorList>
            <consortium name="Genoscope - CEA"/>
            <person name="William W."/>
        </authorList>
    </citation>
    <scope>NUCLEOTIDE SEQUENCE</scope>
</reference>
<protein>
    <submittedName>
        <fullName evidence="2">Uncharacterized protein</fullName>
    </submittedName>
</protein>
<dbReference type="Gene3D" id="3.40.1110.10">
    <property type="entry name" value="Calcium-transporting ATPase, cytoplasmic domain N"/>
    <property type="match status" value="1"/>
</dbReference>
<evidence type="ECO:0000256" key="1">
    <source>
        <dbReference type="ARBA" id="ARBA00022842"/>
    </source>
</evidence>
<dbReference type="SMR" id="A0A3P6GIQ8"/>
<dbReference type="GO" id="GO:0000166">
    <property type="term" value="F:nucleotide binding"/>
    <property type="evidence" value="ECO:0007669"/>
    <property type="project" value="InterPro"/>
</dbReference>
<sequence>MVASNNISFQKSSIEGNQNSASVDLRDPTRKTKLQRDFKQRFTDIFLACSSTSSGTYFLLSNFFIAVISPPSPIAITLNRLIWKGIPLVLRQKILDMCKCNTRADLRNRVHLAIDKYTEPGLRSLAVARWLYVRKPKISSGGPCEFIGLLPLFGLPKYDNAYTIRRASDFGVNIQMITGYYLFIQQKLGGPSVSDYKKLQSEKSDLQIKYYEFFAKHQGTLRERKSQLRVEVFQEIKTLPLYGDIVKLQLILADLLRNIVNHVPFPDSWVGIKISSSHKLAHENDHISISSSGINVH</sequence>
<dbReference type="EMBL" id="LR031879">
    <property type="protein sequence ID" value="VDD55912.1"/>
    <property type="molecule type" value="Genomic_DNA"/>
</dbReference>
<dbReference type="PANTHER" id="PTHR42861">
    <property type="entry name" value="CALCIUM-TRANSPORTING ATPASE"/>
    <property type="match status" value="1"/>
</dbReference>
<accession>A0A3P6GIQ8</accession>
<dbReference type="InterPro" id="IPR023299">
    <property type="entry name" value="ATPase_P-typ_cyto_dom_N"/>
</dbReference>
<name>A0A3P6GIQ8_BRAOL</name>
<keyword evidence="1" id="KW-0460">Magnesium</keyword>
<dbReference type="AlphaFoldDB" id="A0A3P6GIQ8"/>
<evidence type="ECO:0000313" key="2">
    <source>
        <dbReference type="EMBL" id="VDD55912.1"/>
    </source>
</evidence>
<dbReference type="InterPro" id="IPR023214">
    <property type="entry name" value="HAD_sf"/>
</dbReference>